<dbReference type="Pfam" id="PF02447">
    <property type="entry name" value="GntP_permease"/>
    <property type="match status" value="1"/>
</dbReference>
<dbReference type="GO" id="GO:0015128">
    <property type="term" value="F:gluconate transmembrane transporter activity"/>
    <property type="evidence" value="ECO:0007669"/>
    <property type="project" value="InterPro"/>
</dbReference>
<keyword evidence="1" id="KW-0472">Membrane</keyword>
<dbReference type="PIRSF" id="PIRSF002746">
    <property type="entry name" value="Gluconate_transporter"/>
    <property type="match status" value="1"/>
</dbReference>
<dbReference type="AlphaFoldDB" id="A0A7X3MHZ1"/>
<name>A0A7X3MHZ1_9FIRM</name>
<feature type="transmembrane region" description="Helical" evidence="1">
    <location>
        <begin position="288"/>
        <end position="311"/>
    </location>
</feature>
<keyword evidence="3" id="KW-1185">Reference proteome</keyword>
<dbReference type="RefSeq" id="WP_159751829.1">
    <property type="nucleotide sequence ID" value="NZ_CASSPE010000038.1"/>
</dbReference>
<feature type="transmembrane region" description="Helical" evidence="1">
    <location>
        <begin position="442"/>
        <end position="466"/>
    </location>
</feature>
<feature type="transmembrane region" description="Helical" evidence="1">
    <location>
        <begin position="7"/>
        <end position="26"/>
    </location>
</feature>
<gene>
    <name evidence="2" type="ORF">GN277_15690</name>
</gene>
<feature type="transmembrane region" description="Helical" evidence="1">
    <location>
        <begin position="68"/>
        <end position="93"/>
    </location>
</feature>
<feature type="transmembrane region" description="Helical" evidence="1">
    <location>
        <begin position="257"/>
        <end position="276"/>
    </location>
</feature>
<dbReference type="PANTHER" id="PTHR30354:SF11">
    <property type="entry name" value="PERMEASE"/>
    <property type="match status" value="1"/>
</dbReference>
<comment type="caution">
    <text evidence="2">The sequence shown here is derived from an EMBL/GenBank/DDBJ whole genome shotgun (WGS) entry which is preliminary data.</text>
</comment>
<feature type="transmembrane region" description="Helical" evidence="1">
    <location>
        <begin position="356"/>
        <end position="375"/>
    </location>
</feature>
<evidence type="ECO:0000313" key="2">
    <source>
        <dbReference type="EMBL" id="MXP76773.1"/>
    </source>
</evidence>
<feature type="transmembrane region" description="Helical" evidence="1">
    <location>
        <begin position="396"/>
        <end position="422"/>
    </location>
</feature>
<feature type="transmembrane region" description="Helical" evidence="1">
    <location>
        <begin position="323"/>
        <end position="344"/>
    </location>
</feature>
<dbReference type="PANTHER" id="PTHR30354">
    <property type="entry name" value="GNT FAMILY GLUCONATE TRANSPORTER"/>
    <property type="match status" value="1"/>
</dbReference>
<evidence type="ECO:0000256" key="1">
    <source>
        <dbReference type="SAM" id="Phobius"/>
    </source>
</evidence>
<organism evidence="2 3">
    <name type="scientific">Sporofaciens musculi</name>
    <dbReference type="NCBI Taxonomy" id="2681861"/>
    <lineage>
        <taxon>Bacteria</taxon>
        <taxon>Bacillati</taxon>
        <taxon>Bacillota</taxon>
        <taxon>Clostridia</taxon>
        <taxon>Lachnospirales</taxon>
        <taxon>Lachnospiraceae</taxon>
        <taxon>Sporofaciens</taxon>
    </lineage>
</organism>
<dbReference type="InterPro" id="IPR003474">
    <property type="entry name" value="Glcn_transporter"/>
</dbReference>
<accession>A0A7X3MHZ1</accession>
<keyword evidence="1" id="KW-0812">Transmembrane</keyword>
<sequence>MVNGLSGQRMLIGLAIGIAVLIFLVLKTKVQAFLALIICTIIVGVVGGMPLVNITLEDGKTFGIVNSITSGFGGTLGSIGIIIGFGVMMGQIFEVTGAAKRMAHTFLKLFGKKREEEALALTGFLVSIPIFCDSGFVVLAPIAKAISKATKKSVIALGVSLAAGLVITHSLVPPTPGPLGVCGIFGVDVGKFILLTIVLALPMAIACIAYARMVLAKKYYRIVNEEGEIIEAPYQEPDYENAFSMDLTGMPGTLESFMPLIVPIILILINTIASALGKTTGFMEILVFLGQPIVAVGLGLLVAIFTLGRNLDRQTCISEMEKGMMSAGIIMLVTGGGGALGQIIKDSGLGTFMAEGLAQTAVPIIILPLIISTAMRFIQGSGTVAMTTAASISAPIVVASGASPLLGAVACCVGSLFFGYFNDSYFWVVNRTLGVSEAKDQLTVWSITSTVAWAVGVVEVIILNIFM</sequence>
<keyword evidence="1" id="KW-1133">Transmembrane helix</keyword>
<evidence type="ECO:0000313" key="3">
    <source>
        <dbReference type="Proteomes" id="UP000460412"/>
    </source>
</evidence>
<protein>
    <submittedName>
        <fullName evidence="2">GntP family permease</fullName>
    </submittedName>
</protein>
<dbReference type="Proteomes" id="UP000460412">
    <property type="component" value="Unassembled WGS sequence"/>
</dbReference>
<feature type="transmembrane region" description="Helical" evidence="1">
    <location>
        <begin position="192"/>
        <end position="211"/>
    </location>
</feature>
<proteinExistence type="predicted"/>
<reference evidence="2 3" key="1">
    <citation type="submission" date="2019-12" db="EMBL/GenBank/DDBJ databases">
        <title>Sporaefaciens musculi gen. nov., sp. nov., a novel bacterium isolated from the caecum of an obese mouse.</title>
        <authorList>
            <person name="Rasmussen T.S."/>
            <person name="Streidl T."/>
            <person name="Hitch T.C.A."/>
            <person name="Wortmann E."/>
            <person name="Deptula P."/>
            <person name="Hansen M."/>
            <person name="Nielsen D.S."/>
            <person name="Clavel T."/>
            <person name="Vogensen F.K."/>
        </authorList>
    </citation>
    <scope>NUCLEOTIDE SEQUENCE [LARGE SCALE GENOMIC DNA]</scope>
    <source>
        <strain evidence="2 3">WCA-9-b2</strain>
    </source>
</reference>
<feature type="transmembrane region" description="Helical" evidence="1">
    <location>
        <begin position="154"/>
        <end position="172"/>
    </location>
</feature>
<dbReference type="GO" id="GO:0005886">
    <property type="term" value="C:plasma membrane"/>
    <property type="evidence" value="ECO:0007669"/>
    <property type="project" value="TreeGrafter"/>
</dbReference>
<dbReference type="EMBL" id="WUQX01000001">
    <property type="protein sequence ID" value="MXP76773.1"/>
    <property type="molecule type" value="Genomic_DNA"/>
</dbReference>
<feature type="transmembrane region" description="Helical" evidence="1">
    <location>
        <begin position="32"/>
        <end position="56"/>
    </location>
</feature>
<dbReference type="NCBIfam" id="TIGR00791">
    <property type="entry name" value="gntP"/>
    <property type="match status" value="1"/>
</dbReference>